<dbReference type="Proteomes" id="UP000785679">
    <property type="component" value="Unassembled WGS sequence"/>
</dbReference>
<dbReference type="GO" id="GO:0004467">
    <property type="term" value="F:long-chain fatty acid-CoA ligase activity"/>
    <property type="evidence" value="ECO:0007669"/>
    <property type="project" value="TreeGrafter"/>
</dbReference>
<evidence type="ECO:0000256" key="1">
    <source>
        <dbReference type="ARBA" id="ARBA00022741"/>
    </source>
</evidence>
<proteinExistence type="predicted"/>
<accession>A0A8J8NXK7</accession>
<reference evidence="4" key="1">
    <citation type="submission" date="2019-06" db="EMBL/GenBank/DDBJ databases">
        <authorList>
            <person name="Zheng W."/>
        </authorList>
    </citation>
    <scope>NUCLEOTIDE SEQUENCE</scope>
    <source>
        <strain evidence="4">QDHG01</strain>
    </source>
</reference>
<keyword evidence="2" id="KW-0067">ATP-binding</keyword>
<evidence type="ECO:0000313" key="5">
    <source>
        <dbReference type="Proteomes" id="UP000785679"/>
    </source>
</evidence>
<dbReference type="EMBL" id="RRYP01005219">
    <property type="protein sequence ID" value="TNV82230.1"/>
    <property type="molecule type" value="Genomic_DNA"/>
</dbReference>
<dbReference type="InterPro" id="IPR000873">
    <property type="entry name" value="AMP-dep_synth/lig_dom"/>
</dbReference>
<dbReference type="Gene3D" id="3.40.50.12780">
    <property type="entry name" value="N-terminal domain of ligase-like"/>
    <property type="match status" value="1"/>
</dbReference>
<evidence type="ECO:0000313" key="4">
    <source>
        <dbReference type="EMBL" id="TNV82230.1"/>
    </source>
</evidence>
<gene>
    <name evidence="4" type="ORF">FGO68_gene15799</name>
</gene>
<dbReference type="GO" id="GO:0005783">
    <property type="term" value="C:endoplasmic reticulum"/>
    <property type="evidence" value="ECO:0007669"/>
    <property type="project" value="TreeGrafter"/>
</dbReference>
<dbReference type="OrthoDB" id="1700726at2759"/>
<evidence type="ECO:0000259" key="3">
    <source>
        <dbReference type="Pfam" id="PF00501"/>
    </source>
</evidence>
<keyword evidence="5" id="KW-1185">Reference proteome</keyword>
<dbReference type="PANTHER" id="PTHR43272:SF33">
    <property type="entry name" value="AMP-BINDING DOMAIN-CONTAINING PROTEIN-RELATED"/>
    <property type="match status" value="1"/>
</dbReference>
<comment type="caution">
    <text evidence="4">The sequence shown here is derived from an EMBL/GenBank/DDBJ whole genome shotgun (WGS) entry which is preliminary data.</text>
</comment>
<organism evidence="4 5">
    <name type="scientific">Halteria grandinella</name>
    <dbReference type="NCBI Taxonomy" id="5974"/>
    <lineage>
        <taxon>Eukaryota</taxon>
        <taxon>Sar</taxon>
        <taxon>Alveolata</taxon>
        <taxon>Ciliophora</taxon>
        <taxon>Intramacronucleata</taxon>
        <taxon>Spirotrichea</taxon>
        <taxon>Stichotrichia</taxon>
        <taxon>Sporadotrichida</taxon>
        <taxon>Halteriidae</taxon>
        <taxon>Halteria</taxon>
    </lineage>
</organism>
<dbReference type="GO" id="GO:0016020">
    <property type="term" value="C:membrane"/>
    <property type="evidence" value="ECO:0007669"/>
    <property type="project" value="TreeGrafter"/>
</dbReference>
<dbReference type="AlphaFoldDB" id="A0A8J8NXK7"/>
<dbReference type="InterPro" id="IPR020845">
    <property type="entry name" value="AMP-binding_CS"/>
</dbReference>
<dbReference type="InterPro" id="IPR042099">
    <property type="entry name" value="ANL_N_sf"/>
</dbReference>
<protein>
    <recommendedName>
        <fullName evidence="3">AMP-dependent synthetase/ligase domain-containing protein</fullName>
    </recommendedName>
</protein>
<dbReference type="SUPFAM" id="SSF56801">
    <property type="entry name" value="Acetyl-CoA synthetase-like"/>
    <property type="match status" value="1"/>
</dbReference>
<dbReference type="Pfam" id="PF00501">
    <property type="entry name" value="AMP-binding"/>
    <property type="match status" value="1"/>
</dbReference>
<dbReference type="GO" id="GO:0005524">
    <property type="term" value="F:ATP binding"/>
    <property type="evidence" value="ECO:0007669"/>
    <property type="project" value="UniProtKB-KW"/>
</dbReference>
<feature type="domain" description="AMP-dependent synthetase/ligase" evidence="3">
    <location>
        <begin position="76"/>
        <end position="504"/>
    </location>
</feature>
<evidence type="ECO:0000256" key="2">
    <source>
        <dbReference type="ARBA" id="ARBA00022840"/>
    </source>
</evidence>
<keyword evidence="1" id="KW-0547">Nucleotide-binding</keyword>
<dbReference type="PROSITE" id="PS00455">
    <property type="entry name" value="AMP_BINDING"/>
    <property type="match status" value="1"/>
</dbReference>
<dbReference type="PANTHER" id="PTHR43272">
    <property type="entry name" value="LONG-CHAIN-FATTY-ACID--COA LIGASE"/>
    <property type="match status" value="1"/>
</dbReference>
<name>A0A8J8NXK7_HALGN</name>
<sequence>MGNQQVICGRYLEDTPELPGETRPLRSALIPPGGELLKDFKGMTTVEQIFTKNVADSPDFLFLGSRIPQLNEAGDVVYGEYQWKSLREVQEQTLALARYLIGKGLCPKLKFEEYENEFRTIGIYSKNREEWVISDFACMQTAITSVALYDTLGSDSMEFILNQCRIKTVICEADKVKNLINLKRDGKVPHLTDIIYFTDFKPYPLDSSPSYGLTLTSFPDVIAQGISTFPDTPLDPVTADTYFTFSYTSGTTGLPKGVMITHGNYACNIAANGMYDPDYYPNNTDATDVYLSYLPLAHVMERYLLLVSMAYKIQFGLYSGDILKLRDDLAVLRPTVFASVPRLYNRFYDGIKHQLSLLEGGKKKLVDWAIAAKLDNLHKKGKVTHFLYDSIVFNKFKEILGGRVRMMCSGSAPMSTEVLAFLQIAFCANIVQGYGQTECCAPASASWICDPIGGSVGPPYPTNDFKLIDVPEMGYTSKDLTAEGVPMPRGEICYRGYNSFKGYFRQLEQTRETIDTDGWVHTGDIGQFLPNGTLRIIDRRKNIFKLSQGEYISPDKIENKITQSIYIAQVFVYGDSLQSYLVAIIIPDKPVIEKWASAKGISGASYQEILQNPETKAFIFDQVKSVGKDSGLFGFEIPQKIHIVADMQTVENGLLTPTMKLKRNEAKIHYLSLIKEMYEGEKLFGEE</sequence>